<sequence>KVFIRKYKDDAIGQQQLKEVFSNVRREKWTTFEIGIDLPENIFVV</sequence>
<dbReference type="Proteomes" id="UP000681720">
    <property type="component" value="Unassembled WGS sequence"/>
</dbReference>
<accession>A0A8S2ZW43</accession>
<gene>
    <name evidence="1" type="ORF">GIL414_LOCUS41688</name>
</gene>
<feature type="non-terminal residue" evidence="1">
    <location>
        <position position="1"/>
    </location>
</feature>
<evidence type="ECO:0000313" key="1">
    <source>
        <dbReference type="EMBL" id="CAF4665998.1"/>
    </source>
</evidence>
<comment type="caution">
    <text evidence="1">The sequence shown here is derived from an EMBL/GenBank/DDBJ whole genome shotgun (WGS) entry which is preliminary data.</text>
</comment>
<proteinExistence type="predicted"/>
<dbReference type="AlphaFoldDB" id="A0A8S2ZW43"/>
<dbReference type="EMBL" id="CAJOBJ010118735">
    <property type="protein sequence ID" value="CAF4665998.1"/>
    <property type="molecule type" value="Genomic_DNA"/>
</dbReference>
<organism evidence="1 2">
    <name type="scientific">Rotaria magnacalcarata</name>
    <dbReference type="NCBI Taxonomy" id="392030"/>
    <lineage>
        <taxon>Eukaryota</taxon>
        <taxon>Metazoa</taxon>
        <taxon>Spiralia</taxon>
        <taxon>Gnathifera</taxon>
        <taxon>Rotifera</taxon>
        <taxon>Eurotatoria</taxon>
        <taxon>Bdelloidea</taxon>
        <taxon>Philodinida</taxon>
        <taxon>Philodinidae</taxon>
        <taxon>Rotaria</taxon>
    </lineage>
</organism>
<protein>
    <submittedName>
        <fullName evidence="1">Uncharacterized protein</fullName>
    </submittedName>
</protein>
<name>A0A8S2ZW43_9BILA</name>
<reference evidence="1" key="1">
    <citation type="submission" date="2021-02" db="EMBL/GenBank/DDBJ databases">
        <authorList>
            <person name="Nowell W R."/>
        </authorList>
    </citation>
    <scope>NUCLEOTIDE SEQUENCE</scope>
</reference>
<evidence type="ECO:0000313" key="2">
    <source>
        <dbReference type="Proteomes" id="UP000681720"/>
    </source>
</evidence>